<dbReference type="InterPro" id="IPR050482">
    <property type="entry name" value="Sensor_HK_TwoCompSys"/>
</dbReference>
<evidence type="ECO:0000256" key="7">
    <source>
        <dbReference type="ARBA" id="ARBA00022840"/>
    </source>
</evidence>
<organism evidence="12 14">
    <name type="scientific">Frigoribacterium faeni</name>
    <dbReference type="NCBI Taxonomy" id="145483"/>
    <lineage>
        <taxon>Bacteria</taxon>
        <taxon>Bacillati</taxon>
        <taxon>Actinomycetota</taxon>
        <taxon>Actinomycetes</taxon>
        <taxon>Micrococcales</taxon>
        <taxon>Microbacteriaceae</taxon>
        <taxon>Frigoribacterium</taxon>
    </lineage>
</organism>
<name>A0A7W3PHF8_9MICO</name>
<evidence type="ECO:0000256" key="6">
    <source>
        <dbReference type="ARBA" id="ARBA00022777"/>
    </source>
</evidence>
<feature type="transmembrane region" description="Helical" evidence="9">
    <location>
        <begin position="140"/>
        <end position="160"/>
    </location>
</feature>
<dbReference type="EMBL" id="BJUV01000020">
    <property type="protein sequence ID" value="GEK83812.1"/>
    <property type="molecule type" value="Genomic_DNA"/>
</dbReference>
<evidence type="ECO:0000313" key="13">
    <source>
        <dbReference type="Proteomes" id="UP000321154"/>
    </source>
</evidence>
<evidence type="ECO:0000256" key="8">
    <source>
        <dbReference type="ARBA" id="ARBA00023012"/>
    </source>
</evidence>
<keyword evidence="3" id="KW-0597">Phosphoprotein</keyword>
<evidence type="ECO:0000256" key="1">
    <source>
        <dbReference type="ARBA" id="ARBA00000085"/>
    </source>
</evidence>
<dbReference type="EC" id="2.7.13.3" evidence="2"/>
<dbReference type="GO" id="GO:0000155">
    <property type="term" value="F:phosphorelay sensor kinase activity"/>
    <property type="evidence" value="ECO:0007669"/>
    <property type="project" value="InterPro"/>
</dbReference>
<keyword evidence="13" id="KW-1185">Reference proteome</keyword>
<feature type="domain" description="Signal transduction histidine kinase subgroup 3 dimerisation and phosphoacceptor" evidence="10">
    <location>
        <begin position="188"/>
        <end position="250"/>
    </location>
</feature>
<evidence type="ECO:0000313" key="11">
    <source>
        <dbReference type="EMBL" id="GEK83812.1"/>
    </source>
</evidence>
<keyword evidence="5" id="KW-0547">Nucleotide-binding</keyword>
<dbReference type="EMBL" id="JACGWW010000001">
    <property type="protein sequence ID" value="MBA8811963.1"/>
    <property type="molecule type" value="Genomic_DNA"/>
</dbReference>
<protein>
    <recommendedName>
        <fullName evidence="2">histidine kinase</fullName>
        <ecNumber evidence="2">2.7.13.3</ecNumber>
    </recommendedName>
</protein>
<sequence length="384" mass="41511">MPRSTRDRLPALTRMRRYVTASFVAMVAFFAFFFGATLVGDGGSIGVVAAMIAVSVVVAVHAAFWERGGPWWLTALSLISSAALWLLVPFDGQTAGLLLYFGVAVGLTTTTPPFASWWWFAIGLAVAVAPVVVAERDDVGTLSFLLIVTAAVMTSIYVVFRLNRYAFDLYLEIDAARETTAELAVVRERYRFSVDLHDIQGQALHVSRLQLQLADKTLDRDPEAARAHLREAEQLIVQTIAETRRLAFGERRLTLAGELANSTELIRAAGIDLTVEGTAPVGHPADDLFGHAVREATTNLLRHAQAERVTIQLADDSVAVLNDGALEPTRVLSGLARLGERFAEVGGALGTRHADGVFRLEARAERVRRDGSASATRASSAVAS</sequence>
<dbReference type="PANTHER" id="PTHR24421:SF10">
    <property type="entry name" value="NITRATE_NITRITE SENSOR PROTEIN NARQ"/>
    <property type="match status" value="1"/>
</dbReference>
<evidence type="ECO:0000256" key="9">
    <source>
        <dbReference type="SAM" id="Phobius"/>
    </source>
</evidence>
<evidence type="ECO:0000256" key="5">
    <source>
        <dbReference type="ARBA" id="ARBA00022741"/>
    </source>
</evidence>
<keyword evidence="9" id="KW-0472">Membrane</keyword>
<feature type="transmembrane region" description="Helical" evidence="9">
    <location>
        <begin position="21"/>
        <end position="39"/>
    </location>
</feature>
<dbReference type="AlphaFoldDB" id="A0A7W3PHF8"/>
<keyword evidence="8" id="KW-0902">Two-component regulatory system</keyword>
<evidence type="ECO:0000256" key="4">
    <source>
        <dbReference type="ARBA" id="ARBA00022679"/>
    </source>
</evidence>
<evidence type="ECO:0000259" key="10">
    <source>
        <dbReference type="Pfam" id="PF07730"/>
    </source>
</evidence>
<dbReference type="InterPro" id="IPR011712">
    <property type="entry name" value="Sig_transdc_His_kin_sub3_dim/P"/>
</dbReference>
<proteinExistence type="predicted"/>
<dbReference type="Proteomes" id="UP000522688">
    <property type="component" value="Unassembled WGS sequence"/>
</dbReference>
<dbReference type="RefSeq" id="WP_146855895.1">
    <property type="nucleotide sequence ID" value="NZ_BAAAHR010000005.1"/>
</dbReference>
<keyword evidence="9" id="KW-1133">Transmembrane helix</keyword>
<keyword evidence="4 12" id="KW-0808">Transferase</keyword>
<dbReference type="GO" id="GO:0005524">
    <property type="term" value="F:ATP binding"/>
    <property type="evidence" value="ECO:0007669"/>
    <property type="project" value="UniProtKB-KW"/>
</dbReference>
<comment type="caution">
    <text evidence="12">The sequence shown here is derived from an EMBL/GenBank/DDBJ whole genome shotgun (WGS) entry which is preliminary data.</text>
</comment>
<keyword evidence="7" id="KW-0067">ATP-binding</keyword>
<dbReference type="Pfam" id="PF07730">
    <property type="entry name" value="HisKA_3"/>
    <property type="match status" value="1"/>
</dbReference>
<dbReference type="GO" id="GO:0016020">
    <property type="term" value="C:membrane"/>
    <property type="evidence" value="ECO:0007669"/>
    <property type="project" value="InterPro"/>
</dbReference>
<dbReference type="Proteomes" id="UP000321154">
    <property type="component" value="Unassembled WGS sequence"/>
</dbReference>
<dbReference type="OrthoDB" id="5241784at2"/>
<reference evidence="11 13" key="1">
    <citation type="submission" date="2019-07" db="EMBL/GenBank/DDBJ databases">
        <title>Whole genome shotgun sequence of Frigoribacterium faeni NBRC 103066.</title>
        <authorList>
            <person name="Hosoyama A."/>
            <person name="Uohara A."/>
            <person name="Ohji S."/>
            <person name="Ichikawa N."/>
        </authorList>
    </citation>
    <scope>NUCLEOTIDE SEQUENCE [LARGE SCALE GENOMIC DNA]</scope>
    <source>
        <strain evidence="11 13">NBRC 103066</strain>
    </source>
</reference>
<dbReference type="Gene3D" id="6.10.250.2870">
    <property type="match status" value="1"/>
</dbReference>
<reference evidence="12 14" key="2">
    <citation type="submission" date="2020-07" db="EMBL/GenBank/DDBJ databases">
        <title>Sequencing the genomes of 1000 actinobacteria strains.</title>
        <authorList>
            <person name="Klenk H.-P."/>
        </authorList>
    </citation>
    <scope>NUCLEOTIDE SEQUENCE [LARGE SCALE GENOMIC DNA]</scope>
    <source>
        <strain evidence="12 14">DSM 10309</strain>
    </source>
</reference>
<feature type="transmembrane region" description="Helical" evidence="9">
    <location>
        <begin position="45"/>
        <end position="64"/>
    </location>
</feature>
<keyword evidence="9" id="KW-0812">Transmembrane</keyword>
<feature type="transmembrane region" description="Helical" evidence="9">
    <location>
        <begin position="117"/>
        <end position="134"/>
    </location>
</feature>
<evidence type="ECO:0000256" key="3">
    <source>
        <dbReference type="ARBA" id="ARBA00022553"/>
    </source>
</evidence>
<dbReference type="PANTHER" id="PTHR24421">
    <property type="entry name" value="NITRATE/NITRITE SENSOR PROTEIN NARX-RELATED"/>
    <property type="match status" value="1"/>
</dbReference>
<comment type="catalytic activity">
    <reaction evidence="1">
        <text>ATP + protein L-histidine = ADP + protein N-phospho-L-histidine.</text>
        <dbReference type="EC" id="2.7.13.3"/>
    </reaction>
</comment>
<evidence type="ECO:0000256" key="2">
    <source>
        <dbReference type="ARBA" id="ARBA00012438"/>
    </source>
</evidence>
<keyword evidence="6 12" id="KW-0418">Kinase</keyword>
<feature type="transmembrane region" description="Helical" evidence="9">
    <location>
        <begin position="71"/>
        <end position="88"/>
    </location>
</feature>
<evidence type="ECO:0000313" key="14">
    <source>
        <dbReference type="Proteomes" id="UP000522688"/>
    </source>
</evidence>
<gene>
    <name evidence="12" type="ORF">FB463_000187</name>
    <name evidence="11" type="ORF">FFA01_21210</name>
</gene>
<accession>A0A7W3PHF8</accession>
<dbReference type="GO" id="GO:0046983">
    <property type="term" value="F:protein dimerization activity"/>
    <property type="evidence" value="ECO:0007669"/>
    <property type="project" value="InterPro"/>
</dbReference>
<evidence type="ECO:0000313" key="12">
    <source>
        <dbReference type="EMBL" id="MBA8811963.1"/>
    </source>
</evidence>